<organism evidence="5 6">
    <name type="scientific">Lysinibacillus antri</name>
    <dbReference type="NCBI Taxonomy" id="2498145"/>
    <lineage>
        <taxon>Bacteria</taxon>
        <taxon>Bacillati</taxon>
        <taxon>Bacillota</taxon>
        <taxon>Bacilli</taxon>
        <taxon>Bacillales</taxon>
        <taxon>Bacillaceae</taxon>
        <taxon>Lysinibacillus</taxon>
    </lineage>
</organism>
<evidence type="ECO:0000256" key="1">
    <source>
        <dbReference type="ARBA" id="ARBA00005336"/>
    </source>
</evidence>
<dbReference type="InterPro" id="IPR025453">
    <property type="entry name" value="DUF4309"/>
</dbReference>
<dbReference type="InterPro" id="IPR017853">
    <property type="entry name" value="GH"/>
</dbReference>
<dbReference type="InterPro" id="IPR019800">
    <property type="entry name" value="Glyco_hydro_3_AS"/>
</dbReference>
<dbReference type="PROSITE" id="PS00775">
    <property type="entry name" value="GLYCOSYL_HYDROL_F3"/>
    <property type="match status" value="1"/>
</dbReference>
<dbReference type="Gene3D" id="3.20.20.300">
    <property type="entry name" value="Glycoside hydrolase, family 3, N-terminal domain"/>
    <property type="match status" value="1"/>
</dbReference>
<dbReference type="InterPro" id="IPR050226">
    <property type="entry name" value="NagZ_Beta-hexosaminidase"/>
</dbReference>
<dbReference type="NCBIfam" id="NF003740">
    <property type="entry name" value="PRK05337.1"/>
    <property type="match status" value="1"/>
</dbReference>
<dbReference type="GO" id="GO:0005975">
    <property type="term" value="P:carbohydrate metabolic process"/>
    <property type="evidence" value="ECO:0007669"/>
    <property type="project" value="InterPro"/>
</dbReference>
<evidence type="ECO:0000259" key="4">
    <source>
        <dbReference type="Pfam" id="PF00933"/>
    </source>
</evidence>
<accession>A0A3S0QQC7</accession>
<keyword evidence="6" id="KW-1185">Reference proteome</keyword>
<comment type="similarity">
    <text evidence="1">Belongs to the glycosyl hydrolase 3 family.</text>
</comment>
<dbReference type="Pfam" id="PF14172">
    <property type="entry name" value="DUF4309"/>
    <property type="match status" value="1"/>
</dbReference>
<evidence type="ECO:0000313" key="6">
    <source>
        <dbReference type="Proteomes" id="UP000287910"/>
    </source>
</evidence>
<dbReference type="PANTHER" id="PTHR30480">
    <property type="entry name" value="BETA-HEXOSAMINIDASE-RELATED"/>
    <property type="match status" value="1"/>
</dbReference>
<dbReference type="EMBL" id="RYYR01000009">
    <property type="protein sequence ID" value="RUL53677.1"/>
    <property type="molecule type" value="Genomic_DNA"/>
</dbReference>
<evidence type="ECO:0000313" key="5">
    <source>
        <dbReference type="EMBL" id="RUL53677.1"/>
    </source>
</evidence>
<feature type="domain" description="Glycoside hydrolase family 3 N-terminal" evidence="4">
    <location>
        <begin position="190"/>
        <end position="509"/>
    </location>
</feature>
<dbReference type="EC" id="3.2.1.52" evidence="5"/>
<name>A0A3S0QQC7_9BACI</name>
<keyword evidence="2 5" id="KW-0378">Hydrolase</keyword>
<dbReference type="GO" id="GO:0009254">
    <property type="term" value="P:peptidoglycan turnover"/>
    <property type="evidence" value="ECO:0007669"/>
    <property type="project" value="TreeGrafter"/>
</dbReference>
<dbReference type="SUPFAM" id="SSF51445">
    <property type="entry name" value="(Trans)glycosidases"/>
    <property type="match status" value="1"/>
</dbReference>
<dbReference type="Pfam" id="PF00933">
    <property type="entry name" value="Glyco_hydro_3"/>
    <property type="match status" value="1"/>
</dbReference>
<dbReference type="PANTHER" id="PTHR30480:SF16">
    <property type="entry name" value="GLYCOSIDE HYDROLASE FAMILY 3 DOMAIN PROTEIN"/>
    <property type="match status" value="1"/>
</dbReference>
<proteinExistence type="inferred from homology"/>
<reference evidence="5 6" key="1">
    <citation type="submission" date="2018-12" db="EMBL/GenBank/DDBJ databases">
        <title>Lysinibacillus antri sp. nov., isolated from a cave soil.</title>
        <authorList>
            <person name="Narsing Rao M.P."/>
            <person name="Zhang H."/>
            <person name="Dong Z.-Y."/>
            <person name="Niu X.-K."/>
            <person name="Zhang K."/>
            <person name="Fang B.-Z."/>
            <person name="Kang Y.-Q."/>
            <person name="Xiao M."/>
            <person name="Li W.-J."/>
        </authorList>
    </citation>
    <scope>NUCLEOTIDE SEQUENCE [LARGE SCALE GENOMIC DNA]</scope>
    <source>
        <strain evidence="5 6">SYSU K30002</strain>
    </source>
</reference>
<keyword evidence="3 5" id="KW-0326">Glycosidase</keyword>
<evidence type="ECO:0000256" key="2">
    <source>
        <dbReference type="ARBA" id="ARBA00022801"/>
    </source>
</evidence>
<dbReference type="GO" id="GO:0004563">
    <property type="term" value="F:beta-N-acetylhexosaminidase activity"/>
    <property type="evidence" value="ECO:0007669"/>
    <property type="project" value="UniProtKB-EC"/>
</dbReference>
<sequence>MLIAIATVFSYKYLSVENKEGQSEKQDTSDTIDPSKLVQKIFDVAQLGQTPYVPFENGATLDDVIEQLGEPESVTSTSVGDYADFPSKQISVGMENGQLFDIRSYHHELANIRLNDIKQFAGEPDQITYYQDSQTNQIILTYEVNTAYHLKWIVDRPTEENQNPTVHHTSLLTTTAVKSQELAKIISNMTLDEKIGQMIFAGISGPTLSPADYKLLEQHKVGGLIFFKKDLTSSNQILQLLNDIKSINSKNDFPLFLGIDEEGGRISRLPNEFISLPSSQVIGKSNVSFAYEIGTILGKELSNFGFNLNFAPVLDVNSNPNNPVIGDRSFGNNPELVSSYGIETMKGMQSQNVIPVVKHFPGHGDTSVDSHLDLPIVNKSKEQLDALELIPFKEAIKYGTDVVMIAHILLPEIDPQYPASMSAEIITNILRSEMGYDGVVITDDMTMKAVTNNYSLSYAAVQSIKAGSDIVLIAHHYDDVSSTINALKQAVQKGEITENRIDESVKRILLLKETYKLDNSKIDTINVHEINSTIQKMLEKYNS</sequence>
<dbReference type="Proteomes" id="UP000287910">
    <property type="component" value="Unassembled WGS sequence"/>
</dbReference>
<protein>
    <submittedName>
        <fullName evidence="5">Beta-N-acetylhexosaminidase</fullName>
        <ecNumber evidence="5">3.2.1.52</ecNumber>
    </submittedName>
</protein>
<dbReference type="InterPro" id="IPR001764">
    <property type="entry name" value="Glyco_hydro_3_N"/>
</dbReference>
<comment type="caution">
    <text evidence="5">The sequence shown here is derived from an EMBL/GenBank/DDBJ whole genome shotgun (WGS) entry which is preliminary data.</text>
</comment>
<dbReference type="AlphaFoldDB" id="A0A3S0QQC7"/>
<dbReference type="InterPro" id="IPR036962">
    <property type="entry name" value="Glyco_hydro_3_N_sf"/>
</dbReference>
<gene>
    <name evidence="5" type="ORF">EK386_08525</name>
</gene>
<evidence type="ECO:0000256" key="3">
    <source>
        <dbReference type="ARBA" id="ARBA00023295"/>
    </source>
</evidence>